<comment type="caution">
    <text evidence="4">The sequence shown here is derived from an EMBL/GenBank/DDBJ whole genome shotgun (WGS) entry which is preliminary data.</text>
</comment>
<dbReference type="STRING" id="1194083.BN12_2240004"/>
<organism evidence="4 5">
    <name type="scientific">Nostocoides japonicum T1-X7</name>
    <dbReference type="NCBI Taxonomy" id="1194083"/>
    <lineage>
        <taxon>Bacteria</taxon>
        <taxon>Bacillati</taxon>
        <taxon>Actinomycetota</taxon>
        <taxon>Actinomycetes</taxon>
        <taxon>Micrococcales</taxon>
        <taxon>Intrasporangiaceae</taxon>
        <taxon>Nostocoides</taxon>
    </lineage>
</organism>
<evidence type="ECO:0000256" key="1">
    <source>
        <dbReference type="ARBA" id="ARBA00009129"/>
    </source>
</evidence>
<dbReference type="InterPro" id="IPR008462">
    <property type="entry name" value="CsbD"/>
</dbReference>
<evidence type="ECO:0000313" key="4">
    <source>
        <dbReference type="EMBL" id="CCH77794.1"/>
    </source>
</evidence>
<dbReference type="Pfam" id="PF05532">
    <property type="entry name" value="CsbD"/>
    <property type="match status" value="1"/>
</dbReference>
<dbReference type="RefSeq" id="WP_083454754.1">
    <property type="nucleotide sequence ID" value="NZ_HF570958.1"/>
</dbReference>
<feature type="compositionally biased region" description="Basic and acidic residues" evidence="2">
    <location>
        <begin position="1"/>
        <end position="22"/>
    </location>
</feature>
<accession>A0A077M0S5</accession>
<evidence type="ECO:0000256" key="2">
    <source>
        <dbReference type="SAM" id="MobiDB-lite"/>
    </source>
</evidence>
<comment type="similarity">
    <text evidence="1">Belongs to the UPF0337 (CsbD) family.</text>
</comment>
<dbReference type="OrthoDB" id="2143260at2"/>
<evidence type="ECO:0000313" key="5">
    <source>
        <dbReference type="Proteomes" id="UP000035721"/>
    </source>
</evidence>
<evidence type="ECO:0000259" key="3">
    <source>
        <dbReference type="Pfam" id="PF05532"/>
    </source>
</evidence>
<dbReference type="Proteomes" id="UP000035721">
    <property type="component" value="Unassembled WGS sequence"/>
</dbReference>
<sequence>MGLSDKLENAKDDLVGKAKEATGKATGDEQMQAEGDLDQRKSDVKKAGENVKDAVTD</sequence>
<feature type="domain" description="CsbD-like" evidence="3">
    <location>
        <begin position="5"/>
        <end position="56"/>
    </location>
</feature>
<dbReference type="SUPFAM" id="SSF69047">
    <property type="entry name" value="Hypothetical protein YjbJ"/>
    <property type="match status" value="1"/>
</dbReference>
<dbReference type="InterPro" id="IPR036629">
    <property type="entry name" value="YjbJ_sf"/>
</dbReference>
<name>A0A077M0S5_9MICO</name>
<keyword evidence="5" id="KW-1185">Reference proteome</keyword>
<dbReference type="EMBL" id="CAJB01000140">
    <property type="protein sequence ID" value="CCH77794.1"/>
    <property type="molecule type" value="Genomic_DNA"/>
</dbReference>
<feature type="compositionally biased region" description="Basic and acidic residues" evidence="2">
    <location>
        <begin position="37"/>
        <end position="57"/>
    </location>
</feature>
<feature type="region of interest" description="Disordered" evidence="2">
    <location>
        <begin position="1"/>
        <end position="57"/>
    </location>
</feature>
<gene>
    <name evidence="4" type="ORF">BN12_2240004</name>
</gene>
<dbReference type="Gene3D" id="1.10.1470.10">
    <property type="entry name" value="YjbJ"/>
    <property type="match status" value="1"/>
</dbReference>
<reference evidence="4 5" key="1">
    <citation type="journal article" date="2013" name="ISME J.">
        <title>A metabolic model for members of the genus Tetrasphaera involved in enhanced biological phosphorus removal.</title>
        <authorList>
            <person name="Kristiansen R."/>
            <person name="Nguyen H.T.T."/>
            <person name="Saunders A.M."/>
            <person name="Nielsen J.L."/>
            <person name="Wimmer R."/>
            <person name="Le V.Q."/>
            <person name="McIlroy S.J."/>
            <person name="Petrovski S."/>
            <person name="Seviour R.J."/>
            <person name="Calteau A."/>
            <person name="Nielsen K.L."/>
            <person name="Nielsen P.H."/>
        </authorList>
    </citation>
    <scope>NUCLEOTIDE SEQUENCE [LARGE SCALE GENOMIC DNA]</scope>
    <source>
        <strain evidence="4 5">T1-X7</strain>
    </source>
</reference>
<protein>
    <recommendedName>
        <fullName evidence="3">CsbD-like domain-containing protein</fullName>
    </recommendedName>
</protein>
<dbReference type="AlphaFoldDB" id="A0A077M0S5"/>
<proteinExistence type="inferred from homology"/>